<comment type="caution">
    <text evidence="2">The sequence shown here is derived from an EMBL/GenBank/DDBJ whole genome shotgun (WGS) entry which is preliminary data.</text>
</comment>
<feature type="region of interest" description="Disordered" evidence="1">
    <location>
        <begin position="61"/>
        <end position="81"/>
    </location>
</feature>
<reference evidence="2" key="1">
    <citation type="submission" date="2020-03" db="EMBL/GenBank/DDBJ databases">
        <title>A high-quality chromosome-level genome assembly of a woody plant with both climbing and erect habits, Rhamnella rubrinervis.</title>
        <authorList>
            <person name="Lu Z."/>
            <person name="Yang Y."/>
            <person name="Zhu X."/>
            <person name="Sun Y."/>
        </authorList>
    </citation>
    <scope>NUCLEOTIDE SEQUENCE</scope>
    <source>
        <strain evidence="2">BYM</strain>
        <tissue evidence="2">Leaf</tissue>
    </source>
</reference>
<feature type="compositionally biased region" description="Acidic residues" evidence="1">
    <location>
        <begin position="213"/>
        <end position="225"/>
    </location>
</feature>
<sequence length="242" mass="27479">MVGSARSQTQHDDDRAVAYLDSQFKHLEELLEKRFEEQLAIFSQELRANLENFRRSLNLPPSPLLHPRNRDGDLPPSRPMDNPNHNLINFSVILLYKDAKIFASGEGLTFHESQNMKGTVILPNGALYKLGNYEDLMVLFKILKDQCVNKMHVNIEVLPLDVELPKSPIYDDSDSELDNEGDSGTELNTSQPQTHEPEIEPENETVSEGYQSNDEDEPVSESEEEGLAKMTRQIVGKVYKPK</sequence>
<feature type="compositionally biased region" description="Acidic residues" evidence="1">
    <location>
        <begin position="171"/>
        <end position="183"/>
    </location>
</feature>
<accession>A0A8K0MJ88</accession>
<feature type="region of interest" description="Disordered" evidence="1">
    <location>
        <begin position="169"/>
        <end position="242"/>
    </location>
</feature>
<evidence type="ECO:0000256" key="1">
    <source>
        <dbReference type="SAM" id="MobiDB-lite"/>
    </source>
</evidence>
<organism evidence="2 3">
    <name type="scientific">Rhamnella rubrinervis</name>
    <dbReference type="NCBI Taxonomy" id="2594499"/>
    <lineage>
        <taxon>Eukaryota</taxon>
        <taxon>Viridiplantae</taxon>
        <taxon>Streptophyta</taxon>
        <taxon>Embryophyta</taxon>
        <taxon>Tracheophyta</taxon>
        <taxon>Spermatophyta</taxon>
        <taxon>Magnoliopsida</taxon>
        <taxon>eudicotyledons</taxon>
        <taxon>Gunneridae</taxon>
        <taxon>Pentapetalae</taxon>
        <taxon>rosids</taxon>
        <taxon>fabids</taxon>
        <taxon>Rosales</taxon>
        <taxon>Rhamnaceae</taxon>
        <taxon>rhamnoid group</taxon>
        <taxon>Rhamneae</taxon>
        <taxon>Rhamnella</taxon>
    </lineage>
</organism>
<evidence type="ECO:0000313" key="2">
    <source>
        <dbReference type="EMBL" id="KAF3447635.1"/>
    </source>
</evidence>
<feature type="compositionally biased region" description="Polar residues" evidence="1">
    <location>
        <begin position="185"/>
        <end position="194"/>
    </location>
</feature>
<dbReference type="EMBL" id="VOIH02000005">
    <property type="protein sequence ID" value="KAF3447635.1"/>
    <property type="molecule type" value="Genomic_DNA"/>
</dbReference>
<gene>
    <name evidence="2" type="ORF">FNV43_RR12822</name>
</gene>
<name>A0A8K0MJ88_9ROSA</name>
<dbReference type="AlphaFoldDB" id="A0A8K0MJ88"/>
<evidence type="ECO:0000313" key="3">
    <source>
        <dbReference type="Proteomes" id="UP000796880"/>
    </source>
</evidence>
<dbReference type="Proteomes" id="UP000796880">
    <property type="component" value="Unassembled WGS sequence"/>
</dbReference>
<proteinExistence type="predicted"/>
<protein>
    <submittedName>
        <fullName evidence="2">Uncharacterized protein</fullName>
    </submittedName>
</protein>
<keyword evidence="3" id="KW-1185">Reference proteome</keyword>